<evidence type="ECO:0000313" key="1">
    <source>
        <dbReference type="EMBL" id="OMP11795.1"/>
    </source>
</evidence>
<name>A0A1R3KXH6_COCAP</name>
<organism evidence="1 2">
    <name type="scientific">Corchorus capsularis</name>
    <name type="common">Jute</name>
    <dbReference type="NCBI Taxonomy" id="210143"/>
    <lineage>
        <taxon>Eukaryota</taxon>
        <taxon>Viridiplantae</taxon>
        <taxon>Streptophyta</taxon>
        <taxon>Embryophyta</taxon>
        <taxon>Tracheophyta</taxon>
        <taxon>Spermatophyta</taxon>
        <taxon>Magnoliopsida</taxon>
        <taxon>eudicotyledons</taxon>
        <taxon>Gunneridae</taxon>
        <taxon>Pentapetalae</taxon>
        <taxon>rosids</taxon>
        <taxon>malvids</taxon>
        <taxon>Malvales</taxon>
        <taxon>Malvaceae</taxon>
        <taxon>Grewioideae</taxon>
        <taxon>Apeibeae</taxon>
        <taxon>Corchorus</taxon>
    </lineage>
</organism>
<proteinExistence type="predicted"/>
<gene>
    <name evidence="1" type="ORF">CCACVL1_00258</name>
</gene>
<protein>
    <submittedName>
        <fullName evidence="1">Uncharacterized protein</fullName>
    </submittedName>
</protein>
<keyword evidence="2" id="KW-1185">Reference proteome</keyword>
<dbReference type="Proteomes" id="UP000188268">
    <property type="component" value="Unassembled WGS sequence"/>
</dbReference>
<accession>A0A1R3KXH6</accession>
<reference evidence="1 2" key="1">
    <citation type="submission" date="2013-09" db="EMBL/GenBank/DDBJ databases">
        <title>Corchorus capsularis genome sequencing.</title>
        <authorList>
            <person name="Alam M."/>
            <person name="Haque M.S."/>
            <person name="Islam M.S."/>
            <person name="Emdad E.M."/>
            <person name="Islam M.M."/>
            <person name="Ahmed B."/>
            <person name="Halim A."/>
            <person name="Hossen Q.M.M."/>
            <person name="Hossain M.Z."/>
            <person name="Ahmed R."/>
            <person name="Khan M.M."/>
            <person name="Islam R."/>
            <person name="Rashid M.M."/>
            <person name="Khan S.A."/>
            <person name="Rahman M.S."/>
            <person name="Alam M."/>
        </authorList>
    </citation>
    <scope>NUCLEOTIDE SEQUENCE [LARGE SCALE GENOMIC DNA]</scope>
    <source>
        <strain evidence="2">cv. CVL-1</strain>
        <tissue evidence="1">Whole seedling</tissue>
    </source>
</reference>
<dbReference type="Gramene" id="OMP11795">
    <property type="protein sequence ID" value="OMP11795"/>
    <property type="gene ID" value="CCACVL1_00258"/>
</dbReference>
<evidence type="ECO:0000313" key="2">
    <source>
        <dbReference type="Proteomes" id="UP000188268"/>
    </source>
</evidence>
<sequence length="22" mass="2439">MANWPVLYCVTDQPLSIVFQGG</sequence>
<dbReference type="AlphaFoldDB" id="A0A1R3KXH6"/>
<dbReference type="EMBL" id="AWWV01000861">
    <property type="protein sequence ID" value="OMP11795.1"/>
    <property type="molecule type" value="Genomic_DNA"/>
</dbReference>
<comment type="caution">
    <text evidence="1">The sequence shown here is derived from an EMBL/GenBank/DDBJ whole genome shotgun (WGS) entry which is preliminary data.</text>
</comment>